<dbReference type="EMBL" id="JACHFW010000004">
    <property type="protein sequence ID" value="MBB5264329.1"/>
    <property type="molecule type" value="Genomic_DNA"/>
</dbReference>
<organism evidence="1 2">
    <name type="scientific">Catenibacillus scindens</name>
    <dbReference type="NCBI Taxonomy" id="673271"/>
    <lineage>
        <taxon>Bacteria</taxon>
        <taxon>Bacillati</taxon>
        <taxon>Bacillota</taxon>
        <taxon>Clostridia</taxon>
        <taxon>Lachnospirales</taxon>
        <taxon>Lachnospiraceae</taxon>
        <taxon>Catenibacillus</taxon>
    </lineage>
</organism>
<comment type="caution">
    <text evidence="1">The sequence shown here is derived from an EMBL/GenBank/DDBJ whole genome shotgun (WGS) entry which is preliminary data.</text>
</comment>
<dbReference type="Pfam" id="PF07751">
    <property type="entry name" value="Abi_2"/>
    <property type="match status" value="1"/>
</dbReference>
<dbReference type="Proteomes" id="UP000543642">
    <property type="component" value="Unassembled WGS sequence"/>
</dbReference>
<dbReference type="RefSeq" id="WP_183772879.1">
    <property type="nucleotide sequence ID" value="NZ_JACHFW010000004.1"/>
</dbReference>
<keyword evidence="2" id="KW-1185">Reference proteome</keyword>
<reference evidence="1 2" key="1">
    <citation type="submission" date="2020-08" db="EMBL/GenBank/DDBJ databases">
        <title>Genomic Encyclopedia of Type Strains, Phase IV (KMG-IV): sequencing the most valuable type-strain genomes for metagenomic binning, comparative biology and taxonomic classification.</title>
        <authorList>
            <person name="Goeker M."/>
        </authorList>
    </citation>
    <scope>NUCLEOTIDE SEQUENCE [LARGE SCALE GENOMIC DNA]</scope>
    <source>
        <strain evidence="1 2">DSM 106146</strain>
    </source>
</reference>
<protein>
    <submittedName>
        <fullName evidence="1">Abortive infection bacteriophage resistance protein</fullName>
    </submittedName>
</protein>
<sequence length="328" mass="38468">MKPPVRKAPAGAFRYFTAKEGGEMAKPFKSYEDLLIFLQNDKNLIIEDFDAARHILSKTSYFSLISGYKDTFKNPTTGKYIDGTTFHDIYRLYQFDNELRSIFLKYILIAEHSVKSSLAYHFSATYGEDQQEYLSLSHYMVTGSTQKKIQKLISIFQYQLKLNNEYAYINHYKSKHHNVPLWIMIQVLTLGQVSHMFDYLKASVPIKVCNDFNQIGRKDLHSFLSIMTKHRNVCAHGDRFFNYRTKDSITDTVIHKKLHIPQISGRYQMGKNDLFSEVIILKYLLDKEDFRNFYYELKNCLKKQAPGKDILSLMGFPDDWMSILRIKC</sequence>
<evidence type="ECO:0000313" key="2">
    <source>
        <dbReference type="Proteomes" id="UP000543642"/>
    </source>
</evidence>
<dbReference type="AlphaFoldDB" id="A0A7W8H9E2"/>
<dbReference type="InterPro" id="IPR011664">
    <property type="entry name" value="Abi_system_AbiD/AbiF-like"/>
</dbReference>
<evidence type="ECO:0000313" key="1">
    <source>
        <dbReference type="EMBL" id="MBB5264329.1"/>
    </source>
</evidence>
<gene>
    <name evidence="1" type="ORF">HNP82_001440</name>
</gene>
<name>A0A7W8H9E2_9FIRM</name>
<proteinExistence type="predicted"/>
<accession>A0A7W8H9E2</accession>